<evidence type="ECO:0000313" key="1">
    <source>
        <dbReference type="EMBL" id="TNV81570.1"/>
    </source>
</evidence>
<name>A0A8J8NWB4_HALGN</name>
<accession>A0A8J8NWB4</accession>
<comment type="caution">
    <text evidence="1">The sequence shown here is derived from an EMBL/GenBank/DDBJ whole genome shotgun (WGS) entry which is preliminary data.</text>
</comment>
<dbReference type="Gene3D" id="3.80.10.10">
    <property type="entry name" value="Ribonuclease Inhibitor"/>
    <property type="match status" value="1"/>
</dbReference>
<dbReference type="EMBL" id="RRYP01006001">
    <property type="protein sequence ID" value="TNV81570.1"/>
    <property type="molecule type" value="Genomic_DNA"/>
</dbReference>
<dbReference type="AlphaFoldDB" id="A0A8J8NWB4"/>
<dbReference type="InterPro" id="IPR032675">
    <property type="entry name" value="LRR_dom_sf"/>
</dbReference>
<gene>
    <name evidence="1" type="ORF">FGO68_gene13158</name>
</gene>
<dbReference type="SUPFAM" id="SSF52047">
    <property type="entry name" value="RNI-like"/>
    <property type="match status" value="1"/>
</dbReference>
<sequence>MPSCVQVLELQIPYNWKCIDKEQSPNKKIRVQRLTINVSSDYQLNYILQRVQPWLSLVIECTLNYSKFSIEAFSANAFEGIMNITFSNENINERFLESIRPICVPHKYVIGLTLDIDQFEFQKWYFQQYVSQYPSEEKQLELYGEVIKQVQCSSLVNLKYMLQMPSSRVFFEELYYNGFQDFSLEQITNALPQNFRNNKTKVLGLTFSQNSERLRELLNYCLMVYVKLQKLSLTFNLKDIEEGEHEESEESIDNIRIDLTRNIPTLSLQKFKAEFSGNEKDLQQFIPMFQEIIKKSPRLNTLDISCISLTKDENFAYNRLLTSVRFPNKIKKLALRLDNFVIAEQFSILKSFKNVQSLVLKIENFDTKQASKTKRALTFLDKVRKLYIMADNVLWGSMELMASEVLAKFAPDLEYFSISNTEPSYQLLDEIGRGRRFIKKPLHIKIYSRYSYQKVTFAEYVKLTEDYPKINFDINIEMPK</sequence>
<keyword evidence="2" id="KW-1185">Reference proteome</keyword>
<reference evidence="1" key="1">
    <citation type="submission" date="2019-06" db="EMBL/GenBank/DDBJ databases">
        <authorList>
            <person name="Zheng W."/>
        </authorList>
    </citation>
    <scope>NUCLEOTIDE SEQUENCE</scope>
    <source>
        <strain evidence="1">QDHG01</strain>
    </source>
</reference>
<protein>
    <submittedName>
        <fullName evidence="1">Uncharacterized protein</fullName>
    </submittedName>
</protein>
<dbReference type="Proteomes" id="UP000785679">
    <property type="component" value="Unassembled WGS sequence"/>
</dbReference>
<proteinExistence type="predicted"/>
<organism evidence="1 2">
    <name type="scientific">Halteria grandinella</name>
    <dbReference type="NCBI Taxonomy" id="5974"/>
    <lineage>
        <taxon>Eukaryota</taxon>
        <taxon>Sar</taxon>
        <taxon>Alveolata</taxon>
        <taxon>Ciliophora</taxon>
        <taxon>Intramacronucleata</taxon>
        <taxon>Spirotrichea</taxon>
        <taxon>Stichotrichia</taxon>
        <taxon>Sporadotrichida</taxon>
        <taxon>Halteriidae</taxon>
        <taxon>Halteria</taxon>
    </lineage>
</organism>
<evidence type="ECO:0000313" key="2">
    <source>
        <dbReference type="Proteomes" id="UP000785679"/>
    </source>
</evidence>